<dbReference type="Proteomes" id="UP000243688">
    <property type="component" value="Unassembled WGS sequence"/>
</dbReference>
<dbReference type="GO" id="GO:0046872">
    <property type="term" value="F:metal ion binding"/>
    <property type="evidence" value="ECO:0007669"/>
    <property type="project" value="UniProtKB-KW"/>
</dbReference>
<name>A0A2A6E1H5_9BACL</name>
<dbReference type="PANTHER" id="PTHR30548:SF5">
    <property type="entry name" value="SUBUNIT OF OXYGEN-SENSITIVE 2-HYDROXYISOCAPROYL-COA DEHYDRATASE"/>
    <property type="match status" value="1"/>
</dbReference>
<proteinExistence type="inferred from homology"/>
<evidence type="ECO:0000256" key="3">
    <source>
        <dbReference type="ARBA" id="ARBA00022723"/>
    </source>
</evidence>
<dbReference type="AlphaFoldDB" id="A0A2A6E1H5"/>
<protein>
    <recommendedName>
        <fullName evidence="8">Benzoyl-CoA reductase</fullName>
    </recommendedName>
</protein>
<dbReference type="Gene3D" id="3.40.50.11900">
    <property type="match status" value="1"/>
</dbReference>
<gene>
    <name evidence="6" type="ORF">BLM47_03960</name>
</gene>
<comment type="cofactor">
    <cofactor evidence="1">
        <name>[4Fe-4S] cluster</name>
        <dbReference type="ChEBI" id="CHEBI:49883"/>
    </cofactor>
</comment>
<evidence type="ECO:0000256" key="2">
    <source>
        <dbReference type="ARBA" id="ARBA00005806"/>
    </source>
</evidence>
<dbReference type="GO" id="GO:0051536">
    <property type="term" value="F:iron-sulfur cluster binding"/>
    <property type="evidence" value="ECO:0007669"/>
    <property type="project" value="UniProtKB-KW"/>
</dbReference>
<accession>A0A2A6E1H5</accession>
<evidence type="ECO:0000313" key="6">
    <source>
        <dbReference type="EMBL" id="PDO10990.1"/>
    </source>
</evidence>
<organism evidence="6 7">
    <name type="scientific">Candidatus Reconcilbacillus cellulovorans</name>
    <dbReference type="NCBI Taxonomy" id="1906605"/>
    <lineage>
        <taxon>Bacteria</taxon>
        <taxon>Bacillati</taxon>
        <taxon>Bacillota</taxon>
        <taxon>Bacilli</taxon>
        <taxon>Bacillales</taxon>
        <taxon>Paenibacillaceae</taxon>
        <taxon>Candidatus Reconcilbacillus</taxon>
    </lineage>
</organism>
<dbReference type="PANTHER" id="PTHR30548">
    <property type="entry name" value="2-HYDROXYGLUTARYL-COA DEHYDRATASE, D-COMPONENT-RELATED"/>
    <property type="match status" value="1"/>
</dbReference>
<keyword evidence="4" id="KW-0408">Iron</keyword>
<keyword evidence="3" id="KW-0479">Metal-binding</keyword>
<dbReference type="InterPro" id="IPR010327">
    <property type="entry name" value="FldB/FldC_alpha/beta"/>
</dbReference>
<evidence type="ECO:0000256" key="1">
    <source>
        <dbReference type="ARBA" id="ARBA00001966"/>
    </source>
</evidence>
<comment type="caution">
    <text evidence="6">The sequence shown here is derived from an EMBL/GenBank/DDBJ whole genome shotgun (WGS) entry which is preliminary data.</text>
</comment>
<sequence>MTEPNVSAVRALERLKSVYLGEERPDVSWKQNGGVVVGWWGEDVPEELLVAAGCLPVRIRGVRDSGKVGFPSADKYLERGFDVLVRARFERLAGGEYAYLDRIVLSNSSDALVRVFYYLRALRATEPEVRVPEPYFYDFMHSRSRMAALYNRARAVELKKAVESWTGKTVSADDLARAVAVCNENRRLLAKLTEWRTADPPRIGGATALCVIGAAAAMPKEEHSRLLRVVLEEAPSFPPLSGVRVFVTGSAHDGPDVYELIESCGAVVVGEDHETGNRYFEGLVAEDADPIDAIVDRYHLRSPESTRATVSERVAALVEQVRRCRAQAVVAYIHAADDAPSWDAPEQAKALASAGVPMLVLDRRPPGLPDEDELRGRIAEFLASVRKRAENGGDRR</sequence>
<keyword evidence="5" id="KW-0411">Iron-sulfur</keyword>
<dbReference type="EMBL" id="MOXJ01000006">
    <property type="protein sequence ID" value="PDO10990.1"/>
    <property type="molecule type" value="Genomic_DNA"/>
</dbReference>
<evidence type="ECO:0000256" key="4">
    <source>
        <dbReference type="ARBA" id="ARBA00023004"/>
    </source>
</evidence>
<comment type="similarity">
    <text evidence="2">Belongs to the FldB/FldC dehydratase alpha/beta subunit family.</text>
</comment>
<dbReference type="Gene3D" id="3.40.50.11890">
    <property type="match status" value="1"/>
</dbReference>
<evidence type="ECO:0008006" key="8">
    <source>
        <dbReference type="Google" id="ProtNLM"/>
    </source>
</evidence>
<dbReference type="GO" id="GO:0016836">
    <property type="term" value="F:hydro-lyase activity"/>
    <property type="evidence" value="ECO:0007669"/>
    <property type="project" value="UniProtKB-ARBA"/>
</dbReference>
<dbReference type="Gene3D" id="1.20.1270.370">
    <property type="match status" value="1"/>
</dbReference>
<dbReference type="Pfam" id="PF06050">
    <property type="entry name" value="HGD-D"/>
    <property type="match status" value="1"/>
</dbReference>
<reference evidence="6 7" key="1">
    <citation type="submission" date="2016-12" db="EMBL/GenBank/DDBJ databases">
        <title>Candidatus Reconcilibacillus cellulovorans genome.</title>
        <authorList>
            <person name="Kolinko S."/>
            <person name="Wu Y.-W."/>
            <person name="Tachea F."/>
            <person name="Denzel E."/>
            <person name="Hiras J."/>
            <person name="Baecker N."/>
            <person name="Chan L.J."/>
            <person name="Eichorst S.A."/>
            <person name="Frey D."/>
            <person name="Adams P.D."/>
            <person name="Pray T."/>
            <person name="Tanjore D."/>
            <person name="Petzold C.J."/>
            <person name="Gladden J.M."/>
            <person name="Simmons B.A."/>
            <person name="Singer S.W."/>
        </authorList>
    </citation>
    <scope>NUCLEOTIDE SEQUENCE [LARGE SCALE GENOMIC DNA]</scope>
    <source>
        <strain evidence="6">JTherm</strain>
    </source>
</reference>
<evidence type="ECO:0000313" key="7">
    <source>
        <dbReference type="Proteomes" id="UP000243688"/>
    </source>
</evidence>
<evidence type="ECO:0000256" key="5">
    <source>
        <dbReference type="ARBA" id="ARBA00023014"/>
    </source>
</evidence>